<evidence type="ECO:0000256" key="1">
    <source>
        <dbReference type="SAM" id="Phobius"/>
    </source>
</evidence>
<reference evidence="2 3" key="1">
    <citation type="submission" date="2014-02" db="EMBL/GenBank/DDBJ databases">
        <title>Plasmidome dynamics in the species complex Clostridium novyi sensu lato converts strains of independent lineages into distinctly different pathogens.</title>
        <authorList>
            <person name="Skarin H."/>
            <person name="Segerman B."/>
        </authorList>
    </citation>
    <scope>NUCLEOTIDE SEQUENCE [LARGE SCALE GENOMIC DNA]</scope>
    <source>
        <strain evidence="2 3">NCTC 9693</strain>
    </source>
</reference>
<keyword evidence="3" id="KW-1185">Reference proteome</keyword>
<feature type="transmembrane region" description="Helical" evidence="1">
    <location>
        <begin position="52"/>
        <end position="69"/>
    </location>
</feature>
<name>A0ABR4TBG5_CLOHA</name>
<sequence length="152" mass="18228">MEHIQWRCICGENLIIFFILILGNIINFFRIIKKNNTNKYDFILKTEKGNKRLVIMIIVIICILSFRCLKKFTIIDSAPIVALLSYVINYKKVIGLNSKGLGYYYGIIKWEDIFKYEFKDKKLLIINDRFYFEFENNQYNDISNFIKMHLNN</sequence>
<accession>A0ABR4TBG5</accession>
<keyword evidence="1" id="KW-0812">Transmembrane</keyword>
<proteinExistence type="predicted"/>
<protein>
    <recommendedName>
        <fullName evidence="4">DUF5673 domain-containing protein</fullName>
    </recommendedName>
</protein>
<gene>
    <name evidence="2" type="ORF">Z960_12320</name>
</gene>
<organism evidence="2 3">
    <name type="scientific">Clostridium haemolyticum NCTC 9693</name>
    <dbReference type="NCBI Taxonomy" id="1443114"/>
    <lineage>
        <taxon>Bacteria</taxon>
        <taxon>Bacillati</taxon>
        <taxon>Bacillota</taxon>
        <taxon>Clostridia</taxon>
        <taxon>Eubacteriales</taxon>
        <taxon>Clostridiaceae</taxon>
        <taxon>Clostridium</taxon>
    </lineage>
</organism>
<evidence type="ECO:0000313" key="3">
    <source>
        <dbReference type="Proteomes" id="UP000027937"/>
    </source>
</evidence>
<evidence type="ECO:0008006" key="4">
    <source>
        <dbReference type="Google" id="ProtNLM"/>
    </source>
</evidence>
<keyword evidence="1" id="KW-0472">Membrane</keyword>
<dbReference type="Proteomes" id="UP000027937">
    <property type="component" value="Unassembled WGS sequence"/>
</dbReference>
<evidence type="ECO:0000313" key="2">
    <source>
        <dbReference type="EMBL" id="KEI14436.1"/>
    </source>
</evidence>
<keyword evidence="1" id="KW-1133">Transmembrane helix</keyword>
<dbReference type="EMBL" id="JENX01000122">
    <property type="protein sequence ID" value="KEI14436.1"/>
    <property type="molecule type" value="Genomic_DNA"/>
</dbReference>
<feature type="transmembrane region" description="Helical" evidence="1">
    <location>
        <begin position="12"/>
        <end position="32"/>
    </location>
</feature>
<comment type="caution">
    <text evidence="2">The sequence shown here is derived from an EMBL/GenBank/DDBJ whole genome shotgun (WGS) entry which is preliminary data.</text>
</comment>